<name>A0A0M8ZVS6_9HYME</name>
<evidence type="ECO:0000313" key="1">
    <source>
        <dbReference type="EMBL" id="KOX72140.1"/>
    </source>
</evidence>
<dbReference type="AlphaFoldDB" id="A0A0M8ZVS6"/>
<gene>
    <name evidence="1" type="ORF">WN51_01001</name>
</gene>
<dbReference type="Proteomes" id="UP000053105">
    <property type="component" value="Unassembled WGS sequence"/>
</dbReference>
<accession>A0A0M8ZVS6</accession>
<proteinExistence type="predicted"/>
<organism evidence="1 2">
    <name type="scientific">Melipona quadrifasciata</name>
    <dbReference type="NCBI Taxonomy" id="166423"/>
    <lineage>
        <taxon>Eukaryota</taxon>
        <taxon>Metazoa</taxon>
        <taxon>Ecdysozoa</taxon>
        <taxon>Arthropoda</taxon>
        <taxon>Hexapoda</taxon>
        <taxon>Insecta</taxon>
        <taxon>Pterygota</taxon>
        <taxon>Neoptera</taxon>
        <taxon>Endopterygota</taxon>
        <taxon>Hymenoptera</taxon>
        <taxon>Apocrita</taxon>
        <taxon>Aculeata</taxon>
        <taxon>Apoidea</taxon>
        <taxon>Anthophila</taxon>
        <taxon>Apidae</taxon>
        <taxon>Melipona</taxon>
    </lineage>
</organism>
<evidence type="ECO:0000313" key="2">
    <source>
        <dbReference type="Proteomes" id="UP000053105"/>
    </source>
</evidence>
<dbReference type="EMBL" id="KQ435824">
    <property type="protein sequence ID" value="KOX72140.1"/>
    <property type="molecule type" value="Genomic_DNA"/>
</dbReference>
<reference evidence="1 2" key="1">
    <citation type="submission" date="2015-07" db="EMBL/GenBank/DDBJ databases">
        <title>The genome of Melipona quadrifasciata.</title>
        <authorList>
            <person name="Pan H."/>
            <person name="Kapheim K."/>
        </authorList>
    </citation>
    <scope>NUCLEOTIDE SEQUENCE [LARGE SCALE GENOMIC DNA]</scope>
    <source>
        <strain evidence="1">0111107301</strain>
        <tissue evidence="1">Whole body</tissue>
    </source>
</reference>
<keyword evidence="2" id="KW-1185">Reference proteome</keyword>
<sequence>MCLSFVSIPGQPGLDKDEKLEKRKVKPPLSFIVSCLALIPEITRDKSQQGTGSDSRVRNVSSVPSDAPLLFQVLQQNNERDKYTCTEEENDEQTGISKLWRLVGERSVGTCKVLECRGKGGKVAKLIRWNDIDNGTKIHGIKAGNGVSSSNVAVKCGRRGPRSVVPERKKRGHCLDDSILWADTDVECN</sequence>
<protein>
    <submittedName>
        <fullName evidence="1">Uncharacterized protein</fullName>
    </submittedName>
</protein>